<sequence length="450" mass="48264">MPDADLLITGGTLVTSQGRRRADVAVRDGRVLTLDGAGLSAARTVDATGLLLLPGGVDTHVHLMDPGSTDREDFPSGTRAAAVSGVTTIIEHSHGRPVRTVRDLEEKAAYLSGRSNVDFALAAHAWPGDPGAVAPLWEAGAAFFKVFTCTTHGIPGHDAAALRAHLRATADAGAISLIHCEDDSLTAAAESVLRAAGREDPGILPEWRDRDAEVVAAAVAALLIRRTGARATVAHVSHPEVAAYLAAERARGARLYAETCPQYLLLREDEVHTHGPFRKFTPPARARHDQDEAALWRLLREGELTHVSSDHAPSTPAQKSAGGMWDVHFGLPGLDSTMAVLLSAAARGMLAYEDIARLYSEAPARIYGLWPRKGRIAPGADADLVLADPQERWRLRNEDVLSKAGWTPYDGMDMTGRAVATYLRGELIAEHGKPADRRTGRLITRRRTPG</sequence>
<evidence type="ECO:0000313" key="3">
    <source>
        <dbReference type="Proteomes" id="UP000696294"/>
    </source>
</evidence>
<dbReference type="Gene3D" id="2.30.40.10">
    <property type="entry name" value="Urease, subunit C, domain 1"/>
    <property type="match status" value="1"/>
</dbReference>
<reference evidence="2 3" key="1">
    <citation type="submission" date="2020-03" db="EMBL/GenBank/DDBJ databases">
        <title>WGS of actinomycetes isolated from Thailand.</title>
        <authorList>
            <person name="Thawai C."/>
        </authorList>
    </citation>
    <scope>NUCLEOTIDE SEQUENCE [LARGE SCALE GENOMIC DNA]</scope>
    <source>
        <strain evidence="2 3">FMUSA5-5</strain>
    </source>
</reference>
<evidence type="ECO:0000313" key="2">
    <source>
        <dbReference type="EMBL" id="NJP96061.1"/>
    </source>
</evidence>
<organism evidence="2 3">
    <name type="scientific">Nonomuraea composti</name>
    <dbReference type="NCBI Taxonomy" id="2720023"/>
    <lineage>
        <taxon>Bacteria</taxon>
        <taxon>Bacillati</taxon>
        <taxon>Actinomycetota</taxon>
        <taxon>Actinomycetes</taxon>
        <taxon>Streptosporangiales</taxon>
        <taxon>Streptosporangiaceae</taxon>
        <taxon>Nonomuraea</taxon>
    </lineage>
</organism>
<comment type="caution">
    <text evidence="2">The sequence shown here is derived from an EMBL/GenBank/DDBJ whole genome shotgun (WGS) entry which is preliminary data.</text>
</comment>
<dbReference type="RefSeq" id="WP_168017689.1">
    <property type="nucleotide sequence ID" value="NZ_JAATEP010000044.1"/>
</dbReference>
<feature type="domain" description="Amidohydrolase-related" evidence="1">
    <location>
        <begin position="52"/>
        <end position="389"/>
    </location>
</feature>
<protein>
    <submittedName>
        <fullName evidence="2">Dihydroorotase family protein</fullName>
    </submittedName>
</protein>
<proteinExistence type="predicted"/>
<dbReference type="Proteomes" id="UP000696294">
    <property type="component" value="Unassembled WGS sequence"/>
</dbReference>
<accession>A0ABX1BJU8</accession>
<dbReference type="InterPro" id="IPR006680">
    <property type="entry name" value="Amidohydro-rel"/>
</dbReference>
<dbReference type="PANTHER" id="PTHR43668:SF2">
    <property type="entry name" value="ALLANTOINASE"/>
    <property type="match status" value="1"/>
</dbReference>
<dbReference type="PANTHER" id="PTHR43668">
    <property type="entry name" value="ALLANTOINASE"/>
    <property type="match status" value="1"/>
</dbReference>
<evidence type="ECO:0000259" key="1">
    <source>
        <dbReference type="Pfam" id="PF01979"/>
    </source>
</evidence>
<gene>
    <name evidence="2" type="ORF">HCN51_42635</name>
</gene>
<dbReference type="InterPro" id="IPR050138">
    <property type="entry name" value="DHOase/Allantoinase_Hydrolase"/>
</dbReference>
<dbReference type="SUPFAM" id="SSF51338">
    <property type="entry name" value="Composite domain of metallo-dependent hydrolases"/>
    <property type="match status" value="1"/>
</dbReference>
<dbReference type="EMBL" id="JAATEP010000044">
    <property type="protein sequence ID" value="NJP96061.1"/>
    <property type="molecule type" value="Genomic_DNA"/>
</dbReference>
<keyword evidence="3" id="KW-1185">Reference proteome</keyword>
<dbReference type="InterPro" id="IPR011059">
    <property type="entry name" value="Metal-dep_hydrolase_composite"/>
</dbReference>
<dbReference type="Pfam" id="PF01979">
    <property type="entry name" value="Amidohydro_1"/>
    <property type="match status" value="1"/>
</dbReference>
<dbReference type="SUPFAM" id="SSF51556">
    <property type="entry name" value="Metallo-dependent hydrolases"/>
    <property type="match status" value="1"/>
</dbReference>
<dbReference type="Gene3D" id="3.20.20.140">
    <property type="entry name" value="Metal-dependent hydrolases"/>
    <property type="match status" value="1"/>
</dbReference>
<name>A0ABX1BJU8_9ACTN</name>
<dbReference type="InterPro" id="IPR032466">
    <property type="entry name" value="Metal_Hydrolase"/>
</dbReference>